<keyword evidence="2" id="KW-0805">Transcription regulation</keyword>
<evidence type="ECO:0000256" key="3">
    <source>
        <dbReference type="ARBA" id="ARBA00023082"/>
    </source>
</evidence>
<feature type="domain" description="RNA polymerase sigma factor 70 region 4 type 2" evidence="6">
    <location>
        <begin position="121"/>
        <end position="168"/>
    </location>
</feature>
<dbReference type="Gene3D" id="1.10.10.10">
    <property type="entry name" value="Winged helix-like DNA-binding domain superfamily/Winged helix DNA-binding domain"/>
    <property type="match status" value="1"/>
</dbReference>
<dbReference type="PANTHER" id="PTHR30173">
    <property type="entry name" value="SIGMA 19 FACTOR"/>
    <property type="match status" value="1"/>
</dbReference>
<evidence type="ECO:0000256" key="2">
    <source>
        <dbReference type="ARBA" id="ARBA00023015"/>
    </source>
</evidence>
<dbReference type="Gene3D" id="3.10.450.50">
    <property type="match status" value="1"/>
</dbReference>
<keyword evidence="7" id="KW-0240">DNA-directed RNA polymerase</keyword>
<sequence length="304" mass="32232">MDDDNGLAARAEEREPRLNAVAYRMLGSSDEADEAVRDAVRESVREAVHETMPESVPASVPGAAREPAPGTARRPTAGGRVLDALARNCLERLRARESHRTAPWDPWALARHDPAGPDPSLLTALDTLTPPERLAFVLHDLFDVPYEEIARILERTPAAARQLAAHGRHRVQGTEEMPEPDPARQRKTVAACLAAARAGDSEALRALLDPDVTLRADPTAVRAGVRPAHGAGAVAPALAGRILEARPALVDGAAGLVLSRGGRPGTVFSFTVLDGRITSVDVLADEGHLSRLTVQAPAEDTAPA</sequence>
<organism evidence="7 8">
    <name type="scientific">Streptomyces gardneri</name>
    <dbReference type="NCBI Taxonomy" id="66892"/>
    <lineage>
        <taxon>Bacteria</taxon>
        <taxon>Bacillati</taxon>
        <taxon>Actinomycetota</taxon>
        <taxon>Actinomycetes</taxon>
        <taxon>Kitasatosporales</taxon>
        <taxon>Streptomycetaceae</taxon>
        <taxon>Streptomyces</taxon>
    </lineage>
</organism>
<dbReference type="Proteomes" id="UP000315226">
    <property type="component" value="Unassembled WGS sequence"/>
</dbReference>
<dbReference type="InterPro" id="IPR036388">
    <property type="entry name" value="WH-like_DNA-bd_sf"/>
</dbReference>
<comment type="caution">
    <text evidence="7">The sequence shown here is derived from an EMBL/GenBank/DDBJ whole genome shotgun (WGS) entry which is preliminary data.</text>
</comment>
<feature type="region of interest" description="Disordered" evidence="5">
    <location>
        <begin position="49"/>
        <end position="76"/>
    </location>
</feature>
<evidence type="ECO:0000313" key="8">
    <source>
        <dbReference type="Proteomes" id="UP000315226"/>
    </source>
</evidence>
<dbReference type="Pfam" id="PF08281">
    <property type="entry name" value="Sigma70_r4_2"/>
    <property type="match status" value="1"/>
</dbReference>
<keyword evidence="3" id="KW-0731">Sigma factor</keyword>
<keyword evidence="8" id="KW-1185">Reference proteome</keyword>
<name>A0A4Y3RLZ1_9ACTN</name>
<dbReference type="GO" id="GO:0016987">
    <property type="term" value="F:sigma factor activity"/>
    <property type="evidence" value="ECO:0007669"/>
    <property type="project" value="UniProtKB-KW"/>
</dbReference>
<comment type="similarity">
    <text evidence="1">Belongs to the sigma-70 factor family. ECF subfamily.</text>
</comment>
<dbReference type="InterPro" id="IPR052704">
    <property type="entry name" value="ECF_Sigma-70_Domain"/>
</dbReference>
<dbReference type="GO" id="GO:0006352">
    <property type="term" value="P:DNA-templated transcription initiation"/>
    <property type="evidence" value="ECO:0007669"/>
    <property type="project" value="InterPro"/>
</dbReference>
<dbReference type="PANTHER" id="PTHR30173:SF43">
    <property type="entry name" value="ECF RNA POLYMERASE SIGMA FACTOR SIGI-RELATED"/>
    <property type="match status" value="1"/>
</dbReference>
<keyword evidence="4" id="KW-0804">Transcription</keyword>
<dbReference type="SUPFAM" id="SSF54427">
    <property type="entry name" value="NTF2-like"/>
    <property type="match status" value="1"/>
</dbReference>
<dbReference type="EMBL" id="BJMN01000028">
    <property type="protein sequence ID" value="GEB58861.1"/>
    <property type="molecule type" value="Genomic_DNA"/>
</dbReference>
<gene>
    <name evidence="7" type="primary">rpoE_4</name>
    <name evidence="7" type="ORF">SGA01_44660</name>
</gene>
<evidence type="ECO:0000256" key="1">
    <source>
        <dbReference type="ARBA" id="ARBA00010641"/>
    </source>
</evidence>
<protein>
    <submittedName>
        <fullName evidence="7">DNA-directed RNA polymerase sigma-70 factor</fullName>
    </submittedName>
</protein>
<evidence type="ECO:0000256" key="4">
    <source>
        <dbReference type="ARBA" id="ARBA00023163"/>
    </source>
</evidence>
<dbReference type="InterPro" id="IPR013249">
    <property type="entry name" value="RNA_pol_sigma70_r4_t2"/>
</dbReference>
<accession>A0A4Y3RLZ1</accession>
<dbReference type="SUPFAM" id="SSF88659">
    <property type="entry name" value="Sigma3 and sigma4 domains of RNA polymerase sigma factors"/>
    <property type="match status" value="1"/>
</dbReference>
<evidence type="ECO:0000256" key="5">
    <source>
        <dbReference type="SAM" id="MobiDB-lite"/>
    </source>
</evidence>
<reference evidence="7 8" key="1">
    <citation type="submission" date="2019-06" db="EMBL/GenBank/DDBJ databases">
        <title>Whole genome shotgun sequence of Streptomyces gardneri NBRC 12865.</title>
        <authorList>
            <person name="Hosoyama A."/>
            <person name="Uohara A."/>
            <person name="Ohji S."/>
            <person name="Ichikawa N."/>
        </authorList>
    </citation>
    <scope>NUCLEOTIDE SEQUENCE [LARGE SCALE GENOMIC DNA]</scope>
    <source>
        <strain evidence="7 8">NBRC 12865</strain>
    </source>
</reference>
<dbReference type="InterPro" id="IPR032710">
    <property type="entry name" value="NTF2-like_dom_sf"/>
</dbReference>
<dbReference type="AlphaFoldDB" id="A0A4Y3RLZ1"/>
<dbReference type="RefSeq" id="WP_229918247.1">
    <property type="nucleotide sequence ID" value="NZ_BJMN01000028.1"/>
</dbReference>
<proteinExistence type="inferred from homology"/>
<dbReference type="GO" id="GO:0000428">
    <property type="term" value="C:DNA-directed RNA polymerase complex"/>
    <property type="evidence" value="ECO:0007669"/>
    <property type="project" value="UniProtKB-KW"/>
</dbReference>
<evidence type="ECO:0000259" key="6">
    <source>
        <dbReference type="Pfam" id="PF08281"/>
    </source>
</evidence>
<dbReference type="InterPro" id="IPR013324">
    <property type="entry name" value="RNA_pol_sigma_r3/r4-like"/>
</dbReference>
<dbReference type="GO" id="GO:0003677">
    <property type="term" value="F:DNA binding"/>
    <property type="evidence" value="ECO:0007669"/>
    <property type="project" value="InterPro"/>
</dbReference>
<evidence type="ECO:0000313" key="7">
    <source>
        <dbReference type="EMBL" id="GEB58861.1"/>
    </source>
</evidence>